<dbReference type="EMBL" id="AP025739">
    <property type="protein sequence ID" value="BDI31619.1"/>
    <property type="molecule type" value="Genomic_DNA"/>
</dbReference>
<organism evidence="1 2">
    <name type="scientific">Capsulimonas corticalis</name>
    <dbReference type="NCBI Taxonomy" id="2219043"/>
    <lineage>
        <taxon>Bacteria</taxon>
        <taxon>Bacillati</taxon>
        <taxon>Armatimonadota</taxon>
        <taxon>Armatimonadia</taxon>
        <taxon>Capsulimonadales</taxon>
        <taxon>Capsulimonadaceae</taxon>
        <taxon>Capsulimonas</taxon>
    </lineage>
</organism>
<dbReference type="Pfam" id="PF07596">
    <property type="entry name" value="SBP_bac_10"/>
    <property type="match status" value="1"/>
</dbReference>
<dbReference type="InterPro" id="IPR011453">
    <property type="entry name" value="DUF1559"/>
</dbReference>
<dbReference type="RefSeq" id="WP_119323324.1">
    <property type="nucleotide sequence ID" value="NZ_AP025739.1"/>
</dbReference>
<dbReference type="KEGG" id="ccot:CCAX7_36700"/>
<keyword evidence="2" id="KW-1185">Reference proteome</keyword>
<dbReference type="AlphaFoldDB" id="A0A402D1A1"/>
<dbReference type="InterPro" id="IPR027558">
    <property type="entry name" value="Pre_pil_HX9DG_C"/>
</dbReference>
<name>A0A402D1A1_9BACT</name>
<dbReference type="NCBIfam" id="TIGR04294">
    <property type="entry name" value="pre_pil_HX9DG"/>
    <property type="match status" value="1"/>
</dbReference>
<dbReference type="Gene3D" id="3.30.700.10">
    <property type="entry name" value="Glycoprotein, Type 4 Pilin"/>
    <property type="match status" value="1"/>
</dbReference>
<dbReference type="SUPFAM" id="SSF54523">
    <property type="entry name" value="Pili subunits"/>
    <property type="match status" value="1"/>
</dbReference>
<evidence type="ECO:0000313" key="2">
    <source>
        <dbReference type="Proteomes" id="UP000287394"/>
    </source>
</evidence>
<dbReference type="InterPro" id="IPR045584">
    <property type="entry name" value="Pilin-like"/>
</dbReference>
<protein>
    <submittedName>
        <fullName evidence="1">Uncharacterized protein</fullName>
    </submittedName>
</protein>
<sequence>MKRQAFTLIELLVVIAIIAILAAILFPVFAQAREKARAIACLSNLKQIGLGVVQYNQDYDEKMPNGTSGYGTCAGWAYQVYPYVKSVGAFKCPDDSGVGTNGASLGINANFGGKPGSDPTIMGSADGRTLAEFNSPTKTVMLFETANGKYYDLSRGDGKDDANGIHADNMYNGMSPSGLGYGGPYDPNGGNGADPASATSSNLKYATGWLRFSSQSANFQSKDGRHQMGANYLMADTHAKFLKPNSVTAGYNDPSDGYCGGIYAAGPSGGATAANTNCTDSTVAATFSIQ</sequence>
<dbReference type="Proteomes" id="UP000287394">
    <property type="component" value="Chromosome"/>
</dbReference>
<dbReference type="PANTHER" id="PTHR30093">
    <property type="entry name" value="GENERAL SECRETION PATHWAY PROTEIN G"/>
    <property type="match status" value="1"/>
</dbReference>
<dbReference type="OrthoDB" id="241541at2"/>
<dbReference type="Pfam" id="PF07963">
    <property type="entry name" value="N_methyl"/>
    <property type="match status" value="1"/>
</dbReference>
<proteinExistence type="predicted"/>
<dbReference type="InterPro" id="IPR012902">
    <property type="entry name" value="N_methyl_site"/>
</dbReference>
<dbReference type="NCBIfam" id="TIGR02532">
    <property type="entry name" value="IV_pilin_GFxxxE"/>
    <property type="match status" value="1"/>
</dbReference>
<dbReference type="PANTHER" id="PTHR30093:SF2">
    <property type="entry name" value="TYPE II SECRETION SYSTEM PROTEIN H"/>
    <property type="match status" value="1"/>
</dbReference>
<evidence type="ECO:0000313" key="1">
    <source>
        <dbReference type="EMBL" id="BDI31619.1"/>
    </source>
</evidence>
<reference evidence="1 2" key="1">
    <citation type="journal article" date="2019" name="Int. J. Syst. Evol. Microbiol.">
        <title>Capsulimonas corticalis gen. nov., sp. nov., an aerobic capsulated bacterium, of a novel bacterial order, Capsulimonadales ord. nov., of the class Armatimonadia of the phylum Armatimonadetes.</title>
        <authorList>
            <person name="Li J."/>
            <person name="Kudo C."/>
            <person name="Tonouchi A."/>
        </authorList>
    </citation>
    <scope>NUCLEOTIDE SEQUENCE [LARGE SCALE GENOMIC DNA]</scope>
    <source>
        <strain evidence="1 2">AX-7</strain>
    </source>
</reference>
<gene>
    <name evidence="1" type="ORF">CCAX7_36700</name>
</gene>
<accession>A0A402D1A1</accession>